<keyword evidence="1" id="KW-0812">Transmembrane</keyword>
<feature type="transmembrane region" description="Helical" evidence="1">
    <location>
        <begin position="7"/>
        <end position="26"/>
    </location>
</feature>
<gene>
    <name evidence="2" type="ORF">JFL43_05210</name>
</gene>
<feature type="transmembrane region" description="Helical" evidence="1">
    <location>
        <begin position="38"/>
        <end position="57"/>
    </location>
</feature>
<protein>
    <submittedName>
        <fullName evidence="2">Uncharacterized protein</fullName>
    </submittedName>
</protein>
<sequence length="139" mass="15614">MAERKLLSAFMTSIIAFFALPLLFMQPGEDFLQSAFSLTVYVVPLIFTYGFLTSYIADKIAESKMNVRGYSFLLHLAFGTCIVFPITFICLTRGDEWVSHAMTSAIAGFIVGSVYFFVDLALLKIALRMSQYSCEEQNI</sequence>
<comment type="caution">
    <text evidence="2">The sequence shown here is derived from an EMBL/GenBank/DDBJ whole genome shotgun (WGS) entry which is preliminary data.</text>
</comment>
<reference evidence="2 3" key="1">
    <citation type="submission" date="2020-12" db="EMBL/GenBank/DDBJ databases">
        <title>YIM B01967 draft genome.</title>
        <authorList>
            <person name="Yan X."/>
        </authorList>
    </citation>
    <scope>NUCLEOTIDE SEQUENCE [LARGE SCALE GENOMIC DNA]</scope>
    <source>
        <strain evidence="2 3">YIM B01967</strain>
    </source>
</reference>
<feature type="transmembrane region" description="Helical" evidence="1">
    <location>
        <begin position="69"/>
        <end position="89"/>
    </location>
</feature>
<proteinExistence type="predicted"/>
<evidence type="ECO:0000313" key="2">
    <source>
        <dbReference type="EMBL" id="MBK3494262.1"/>
    </source>
</evidence>
<keyword evidence="1" id="KW-0472">Membrane</keyword>
<dbReference type="EMBL" id="JAEOAH010000005">
    <property type="protein sequence ID" value="MBK3494262.1"/>
    <property type="molecule type" value="Genomic_DNA"/>
</dbReference>
<accession>A0ABS1H531</accession>
<keyword evidence="3" id="KW-1185">Reference proteome</keyword>
<evidence type="ECO:0000313" key="3">
    <source>
        <dbReference type="Proteomes" id="UP000618943"/>
    </source>
</evidence>
<organism evidence="2 3">
    <name type="scientific">Viridibacillus soli</name>
    <dbReference type="NCBI Taxonomy" id="2798301"/>
    <lineage>
        <taxon>Bacteria</taxon>
        <taxon>Bacillati</taxon>
        <taxon>Bacillota</taxon>
        <taxon>Bacilli</taxon>
        <taxon>Bacillales</taxon>
        <taxon>Caryophanaceae</taxon>
        <taxon>Viridibacillus</taxon>
    </lineage>
</organism>
<name>A0ABS1H531_9BACL</name>
<dbReference type="RefSeq" id="WP_200748234.1">
    <property type="nucleotide sequence ID" value="NZ_JAEOAH010000005.1"/>
</dbReference>
<keyword evidence="1" id="KW-1133">Transmembrane helix</keyword>
<feature type="transmembrane region" description="Helical" evidence="1">
    <location>
        <begin position="101"/>
        <end position="123"/>
    </location>
</feature>
<dbReference type="Proteomes" id="UP000618943">
    <property type="component" value="Unassembled WGS sequence"/>
</dbReference>
<evidence type="ECO:0000256" key="1">
    <source>
        <dbReference type="SAM" id="Phobius"/>
    </source>
</evidence>